<gene>
    <name evidence="10" type="primary">Slc6a5_0</name>
    <name evidence="10" type="ORF">E2C01_080704</name>
</gene>
<dbReference type="EMBL" id="VSRR010069940">
    <property type="protein sequence ID" value="MPC85905.1"/>
    <property type="molecule type" value="Genomic_DNA"/>
</dbReference>
<name>A0A5B7ITX7_PORTR</name>
<evidence type="ECO:0000256" key="4">
    <source>
        <dbReference type="ARBA" id="ARBA00022692"/>
    </source>
</evidence>
<dbReference type="Proteomes" id="UP000324222">
    <property type="component" value="Unassembled WGS sequence"/>
</dbReference>
<keyword evidence="7 9" id="KW-0472">Membrane</keyword>
<evidence type="ECO:0000313" key="11">
    <source>
        <dbReference type="Proteomes" id="UP000324222"/>
    </source>
</evidence>
<dbReference type="PROSITE" id="PS00754">
    <property type="entry name" value="NA_NEUROTRAN_SYMP_2"/>
    <property type="match status" value="1"/>
</dbReference>
<evidence type="ECO:0000313" key="10">
    <source>
        <dbReference type="EMBL" id="MPC85905.1"/>
    </source>
</evidence>
<dbReference type="SUPFAM" id="SSF161070">
    <property type="entry name" value="SNF-like"/>
    <property type="match status" value="1"/>
</dbReference>
<comment type="similarity">
    <text evidence="2">Belongs to the sodium:neurotransmitter symporter (SNF) (TC 2.A.22) family.</text>
</comment>
<dbReference type="GO" id="GO:0006865">
    <property type="term" value="P:amino acid transport"/>
    <property type="evidence" value="ECO:0007669"/>
    <property type="project" value="TreeGrafter"/>
</dbReference>
<comment type="subcellular location">
    <subcellularLocation>
        <location evidence="1">Membrane</location>
        <topology evidence="1">Multi-pass membrane protein</topology>
    </subcellularLocation>
</comment>
<dbReference type="AlphaFoldDB" id="A0A5B7ITX7"/>
<dbReference type="GO" id="GO:0035725">
    <property type="term" value="P:sodium ion transmembrane transport"/>
    <property type="evidence" value="ECO:0007669"/>
    <property type="project" value="TreeGrafter"/>
</dbReference>
<keyword evidence="6 9" id="KW-1133">Transmembrane helix</keyword>
<keyword evidence="3" id="KW-0813">Transport</keyword>
<protein>
    <submittedName>
        <fullName evidence="10">Sodium-and chloride-dependent glycine transporter 2</fullName>
    </submittedName>
</protein>
<dbReference type="InterPro" id="IPR037272">
    <property type="entry name" value="SNS_sf"/>
</dbReference>
<feature type="transmembrane region" description="Helical" evidence="9">
    <location>
        <begin position="6"/>
        <end position="25"/>
    </location>
</feature>
<reference evidence="10 11" key="1">
    <citation type="submission" date="2019-05" db="EMBL/GenBank/DDBJ databases">
        <title>Another draft genome of Portunus trituberculatus and its Hox gene families provides insights of decapod evolution.</title>
        <authorList>
            <person name="Jeong J.-H."/>
            <person name="Song I."/>
            <person name="Kim S."/>
            <person name="Choi T."/>
            <person name="Kim D."/>
            <person name="Ryu S."/>
            <person name="Kim W."/>
        </authorList>
    </citation>
    <scope>NUCLEOTIDE SEQUENCE [LARGE SCALE GENOMIC DNA]</scope>
    <source>
        <tissue evidence="10">Muscle</tissue>
    </source>
</reference>
<proteinExistence type="inferred from homology"/>
<evidence type="ECO:0000256" key="6">
    <source>
        <dbReference type="ARBA" id="ARBA00022989"/>
    </source>
</evidence>
<feature type="disulfide bond" evidence="8">
    <location>
        <begin position="36"/>
        <end position="45"/>
    </location>
</feature>
<dbReference type="InterPro" id="IPR000175">
    <property type="entry name" value="Na/ntran_symport"/>
</dbReference>
<evidence type="ECO:0000256" key="1">
    <source>
        <dbReference type="ARBA" id="ARBA00004141"/>
    </source>
</evidence>
<evidence type="ECO:0000256" key="5">
    <source>
        <dbReference type="ARBA" id="ARBA00022847"/>
    </source>
</evidence>
<organism evidence="10 11">
    <name type="scientific">Portunus trituberculatus</name>
    <name type="common">Swimming crab</name>
    <name type="synonym">Neptunus trituberculatus</name>
    <dbReference type="NCBI Taxonomy" id="210409"/>
    <lineage>
        <taxon>Eukaryota</taxon>
        <taxon>Metazoa</taxon>
        <taxon>Ecdysozoa</taxon>
        <taxon>Arthropoda</taxon>
        <taxon>Crustacea</taxon>
        <taxon>Multicrustacea</taxon>
        <taxon>Malacostraca</taxon>
        <taxon>Eumalacostraca</taxon>
        <taxon>Eucarida</taxon>
        <taxon>Decapoda</taxon>
        <taxon>Pleocyemata</taxon>
        <taxon>Brachyura</taxon>
        <taxon>Eubrachyura</taxon>
        <taxon>Portunoidea</taxon>
        <taxon>Portunidae</taxon>
        <taxon>Portuninae</taxon>
        <taxon>Portunus</taxon>
    </lineage>
</organism>
<dbReference type="GO" id="GO:0005886">
    <property type="term" value="C:plasma membrane"/>
    <property type="evidence" value="ECO:0007669"/>
    <property type="project" value="TreeGrafter"/>
</dbReference>
<dbReference type="Pfam" id="PF00209">
    <property type="entry name" value="SNF"/>
    <property type="match status" value="1"/>
</dbReference>
<dbReference type="PANTHER" id="PTHR11616:SF240">
    <property type="entry name" value="BLOATED TUBULES, ISOFORM B-RELATED"/>
    <property type="match status" value="1"/>
</dbReference>
<dbReference type="GO" id="GO:0015293">
    <property type="term" value="F:symporter activity"/>
    <property type="evidence" value="ECO:0007669"/>
    <property type="project" value="UniProtKB-KW"/>
</dbReference>
<evidence type="ECO:0000256" key="2">
    <source>
        <dbReference type="ARBA" id="ARBA00006459"/>
    </source>
</evidence>
<evidence type="ECO:0000256" key="9">
    <source>
        <dbReference type="SAM" id="Phobius"/>
    </source>
</evidence>
<evidence type="ECO:0000256" key="7">
    <source>
        <dbReference type="ARBA" id="ARBA00023136"/>
    </source>
</evidence>
<keyword evidence="8" id="KW-1015">Disulfide bond</keyword>
<accession>A0A5B7ITX7</accession>
<keyword evidence="4 9" id="KW-0812">Transmembrane</keyword>
<dbReference type="PANTHER" id="PTHR11616">
    <property type="entry name" value="SODIUM/CHLORIDE DEPENDENT TRANSPORTER"/>
    <property type="match status" value="1"/>
</dbReference>
<keyword evidence="11" id="KW-1185">Reference proteome</keyword>
<evidence type="ECO:0000256" key="3">
    <source>
        <dbReference type="ARBA" id="ARBA00022448"/>
    </source>
</evidence>
<evidence type="ECO:0000256" key="8">
    <source>
        <dbReference type="PIRSR" id="PIRSR600175-2"/>
    </source>
</evidence>
<sequence length="113" mass="13011">MIIVSALVTIYYNVILAWALFYIFASFTSELPWTGCHNDFNTPECYLLQENKVCKNMTMFYYNQSCLEPEAYCGLVNLASFNDSHCFDPNDNDSLVVADGAVRRLTPSEDYYR</sequence>
<keyword evidence="5" id="KW-0769">Symport</keyword>
<comment type="caution">
    <text evidence="10">The sequence shown here is derived from an EMBL/GenBank/DDBJ whole genome shotgun (WGS) entry which is preliminary data.</text>
</comment>
<dbReference type="OrthoDB" id="6354857at2759"/>